<dbReference type="AlphaFoldDB" id="A0A2D3WC02"/>
<evidence type="ECO:0000259" key="2">
    <source>
        <dbReference type="Pfam" id="PF13335"/>
    </source>
</evidence>
<feature type="domain" description="Magnesium chelatase ChlI-like catalytic" evidence="1">
    <location>
        <begin position="158"/>
        <end position="361"/>
    </location>
</feature>
<proteinExistence type="predicted"/>
<dbReference type="InterPro" id="IPR045006">
    <property type="entry name" value="CHLI-like"/>
</dbReference>
<dbReference type="Pfam" id="PF13335">
    <property type="entry name" value="Mg_chelatase_C"/>
    <property type="match status" value="1"/>
</dbReference>
<dbReference type="NCBIfam" id="TIGR00368">
    <property type="entry name" value="YifB family Mg chelatase-like AAA ATPase"/>
    <property type="match status" value="1"/>
</dbReference>
<dbReference type="Pfam" id="PF01078">
    <property type="entry name" value="Mg_chelatase"/>
    <property type="match status" value="1"/>
</dbReference>
<gene>
    <name evidence="3" type="ORF">CFH80_03960</name>
</gene>
<evidence type="ECO:0000313" key="4">
    <source>
        <dbReference type="Proteomes" id="UP000231638"/>
    </source>
</evidence>
<name>A0A2D3WC02_9BACT</name>
<evidence type="ECO:0000259" key="1">
    <source>
        <dbReference type="Pfam" id="PF01078"/>
    </source>
</evidence>
<dbReference type="InterPro" id="IPR027417">
    <property type="entry name" value="P-loop_NTPase"/>
</dbReference>
<sequence length="459" mass="51739">ERIKSALSSIDFHFPAQKITVNLSPSDLKKEGSHFDLVIALLIAMQKERFTCKDFFVFGELGLDGRVKKSNAIFPIVLSLASQQKDLHVLVPDELLRKIAHIPGIHAFGVETLHDALLFFKEKRFEQTTPILNESFLCEHSMSIGGKEYFYEARFPLDFSDVLGQHRAKRALTIAAAGMHNFLMEGSPGCGKSMSIKRLRYILPPLCIEEILESNAYASLENEETALCALRPFRSPHHTSSRPSIFGGGSSQSRAGEVALAHNGILFFDEFPNFSKTVLESLREPLEDHRVLISRVNTKVSYATKFLFAAAQNPCPCGNLLSRTHECRCSETEIARYKNRISEPIMDRLDLYVQMSEEHSKESGLSSSEMFEQVLNAFKMQKERGQEELNGKLSEAETMRYCLLDDEAQASLETARERLGLSARSLHKVLRVARTIADLAQARLIAKEHMVEALSFRKR</sequence>
<dbReference type="Proteomes" id="UP000231638">
    <property type="component" value="Unassembled WGS sequence"/>
</dbReference>
<dbReference type="SUPFAM" id="SSF54211">
    <property type="entry name" value="Ribosomal protein S5 domain 2-like"/>
    <property type="match status" value="1"/>
</dbReference>
<dbReference type="InterPro" id="IPR025158">
    <property type="entry name" value="Mg_chelat-rel_C"/>
</dbReference>
<dbReference type="InterPro" id="IPR000523">
    <property type="entry name" value="Mg_chelatse_chII-like_cat_dom"/>
</dbReference>
<comment type="caution">
    <text evidence="3">The sequence shown here is derived from an EMBL/GenBank/DDBJ whole genome shotgun (WGS) entry which is preliminary data.</text>
</comment>
<dbReference type="Pfam" id="PF13541">
    <property type="entry name" value="ChlI"/>
    <property type="match status" value="1"/>
</dbReference>
<dbReference type="GO" id="GO:0005524">
    <property type="term" value="F:ATP binding"/>
    <property type="evidence" value="ECO:0007669"/>
    <property type="project" value="InterPro"/>
</dbReference>
<dbReference type="PANTHER" id="PTHR32039:SF7">
    <property type="entry name" value="COMPETENCE PROTEIN COMM"/>
    <property type="match status" value="1"/>
</dbReference>
<dbReference type="PANTHER" id="PTHR32039">
    <property type="entry name" value="MAGNESIUM-CHELATASE SUBUNIT CHLI"/>
    <property type="match status" value="1"/>
</dbReference>
<dbReference type="InterPro" id="IPR004482">
    <property type="entry name" value="Mg_chelat-rel"/>
</dbReference>
<dbReference type="EMBL" id="DLUG01000106">
    <property type="protein sequence ID" value="DAB36610.1"/>
    <property type="molecule type" value="Genomic_DNA"/>
</dbReference>
<dbReference type="Gene3D" id="3.40.50.300">
    <property type="entry name" value="P-loop containing nucleotide triphosphate hydrolases"/>
    <property type="match status" value="1"/>
</dbReference>
<reference evidence="3 4" key="1">
    <citation type="journal article" date="2017" name="Front. Microbiol.">
        <title>Comparative Genomic Analysis of the Class Epsilonproteobacteria and Proposed Reclassification to Epsilonbacteraeota (phyl. nov.).</title>
        <authorList>
            <person name="Waite D.W."/>
            <person name="Vanwonterghem I."/>
            <person name="Rinke C."/>
            <person name="Parks D.H."/>
            <person name="Zhang Y."/>
            <person name="Takai K."/>
            <person name="Sievert S.M."/>
            <person name="Simon J."/>
            <person name="Campbell B.J."/>
            <person name="Hanson T.E."/>
            <person name="Woyke T."/>
            <person name="Klotz M.G."/>
            <person name="Hugenholtz P."/>
        </authorList>
    </citation>
    <scope>NUCLEOTIDE SEQUENCE [LARGE SCALE GENOMIC DNA]</scope>
    <source>
        <strain evidence="3">UBA11420</strain>
    </source>
</reference>
<evidence type="ECO:0000313" key="3">
    <source>
        <dbReference type="EMBL" id="DAB36610.1"/>
    </source>
</evidence>
<protein>
    <submittedName>
        <fullName evidence="3">Fis family transcriptional regulator</fullName>
    </submittedName>
</protein>
<dbReference type="Gene3D" id="3.30.230.10">
    <property type="match status" value="1"/>
</dbReference>
<feature type="domain" description="Mg chelatase-related protein C-terminal" evidence="2">
    <location>
        <begin position="366"/>
        <end position="457"/>
    </location>
</feature>
<feature type="non-terminal residue" evidence="3">
    <location>
        <position position="1"/>
    </location>
</feature>
<dbReference type="InterPro" id="IPR020568">
    <property type="entry name" value="Ribosomal_Su5_D2-typ_SF"/>
</dbReference>
<dbReference type="SUPFAM" id="SSF52540">
    <property type="entry name" value="P-loop containing nucleoside triphosphate hydrolases"/>
    <property type="match status" value="1"/>
</dbReference>
<accession>A0A2D3WC02</accession>
<organism evidence="3 4">
    <name type="scientific">Sulfurospirillum cavolei</name>
    <dbReference type="NCBI Taxonomy" id="366522"/>
    <lineage>
        <taxon>Bacteria</taxon>
        <taxon>Pseudomonadati</taxon>
        <taxon>Campylobacterota</taxon>
        <taxon>Epsilonproteobacteria</taxon>
        <taxon>Campylobacterales</taxon>
        <taxon>Sulfurospirillaceae</taxon>
        <taxon>Sulfurospirillum</taxon>
    </lineage>
</organism>
<dbReference type="STRING" id="366522.GCA_001548055_00210"/>
<dbReference type="InterPro" id="IPR014721">
    <property type="entry name" value="Ribsml_uS5_D2-typ_fold_subgr"/>
</dbReference>